<dbReference type="PANTHER" id="PTHR21661:SF35">
    <property type="entry name" value="EPOXIDE HYDROLASE"/>
    <property type="match status" value="1"/>
</dbReference>
<comment type="caution">
    <text evidence="3">The sequence shown here is derived from an EMBL/GenBank/DDBJ whole genome shotgun (WGS) entry which is preliminary data.</text>
</comment>
<dbReference type="AlphaFoldDB" id="A0A2P8II74"/>
<dbReference type="RefSeq" id="WP_425444339.1">
    <property type="nucleotide sequence ID" value="NZ_PYAX01000001.1"/>
</dbReference>
<reference evidence="3 4" key="1">
    <citation type="submission" date="2018-03" db="EMBL/GenBank/DDBJ databases">
        <title>Genomic Encyclopedia of Type Strains, Phase III (KMG-III): the genomes of soil and plant-associated and newly described type strains.</title>
        <authorList>
            <person name="Whitman W."/>
        </authorList>
    </citation>
    <scope>NUCLEOTIDE SEQUENCE [LARGE SCALE GENOMIC DNA]</scope>
    <source>
        <strain evidence="3 4">CGMCC 4.7097</strain>
    </source>
</reference>
<dbReference type="InterPro" id="IPR000639">
    <property type="entry name" value="Epox_hydrolase-like"/>
</dbReference>
<keyword evidence="4" id="KW-1185">Reference proteome</keyword>
<accession>A0A2P8II74</accession>
<evidence type="ECO:0000313" key="4">
    <source>
        <dbReference type="Proteomes" id="UP000241118"/>
    </source>
</evidence>
<dbReference type="GO" id="GO:0004301">
    <property type="term" value="F:epoxide hydrolase activity"/>
    <property type="evidence" value="ECO:0007669"/>
    <property type="project" value="TreeGrafter"/>
</dbReference>
<evidence type="ECO:0000256" key="2">
    <source>
        <dbReference type="ARBA" id="ARBA00022801"/>
    </source>
</evidence>
<evidence type="ECO:0000313" key="3">
    <source>
        <dbReference type="EMBL" id="PSL58158.1"/>
    </source>
</evidence>
<evidence type="ECO:0000256" key="1">
    <source>
        <dbReference type="ARBA" id="ARBA00010088"/>
    </source>
</evidence>
<dbReference type="Proteomes" id="UP000241118">
    <property type="component" value="Unassembled WGS sequence"/>
</dbReference>
<dbReference type="EMBL" id="PYAX01000001">
    <property type="protein sequence ID" value="PSL58158.1"/>
    <property type="molecule type" value="Genomic_DNA"/>
</dbReference>
<protein>
    <recommendedName>
        <fullName evidence="5">Epoxide hydrolase-like protein</fullName>
    </recommendedName>
</protein>
<organism evidence="3 4">
    <name type="scientific">Saccharothrix carnea</name>
    <dbReference type="NCBI Taxonomy" id="1280637"/>
    <lineage>
        <taxon>Bacteria</taxon>
        <taxon>Bacillati</taxon>
        <taxon>Actinomycetota</taxon>
        <taxon>Actinomycetes</taxon>
        <taxon>Pseudonocardiales</taxon>
        <taxon>Pseudonocardiaceae</taxon>
        <taxon>Saccharothrix</taxon>
    </lineage>
</organism>
<name>A0A2P8II74_SACCR</name>
<gene>
    <name evidence="3" type="ORF">B0I31_101374</name>
</gene>
<comment type="similarity">
    <text evidence="1">Belongs to the peptidase S33 family.</text>
</comment>
<proteinExistence type="inferred from homology"/>
<dbReference type="SUPFAM" id="SSF53474">
    <property type="entry name" value="alpha/beta-Hydrolases"/>
    <property type="match status" value="1"/>
</dbReference>
<sequence length="83" mass="9327">MRRLGDDRYGAQGGDWGSVISRELGIVDAEHVVGVHLNMLITERTDNIVRWTEFDRGGHFAAMEQPGLLAEDVRAFFLDARGR</sequence>
<evidence type="ECO:0008006" key="5">
    <source>
        <dbReference type="Google" id="ProtNLM"/>
    </source>
</evidence>
<dbReference type="PANTHER" id="PTHR21661">
    <property type="entry name" value="EPOXIDE HYDROLASE 1-RELATED"/>
    <property type="match status" value="1"/>
</dbReference>
<keyword evidence="2" id="KW-0378">Hydrolase</keyword>
<dbReference type="PRINTS" id="PR00412">
    <property type="entry name" value="EPOXHYDRLASE"/>
</dbReference>
<dbReference type="Gene3D" id="3.40.50.1820">
    <property type="entry name" value="alpha/beta hydrolase"/>
    <property type="match status" value="2"/>
</dbReference>
<dbReference type="InterPro" id="IPR029058">
    <property type="entry name" value="AB_hydrolase_fold"/>
</dbReference>
<dbReference type="GO" id="GO:0097176">
    <property type="term" value="P:epoxide metabolic process"/>
    <property type="evidence" value="ECO:0007669"/>
    <property type="project" value="TreeGrafter"/>
</dbReference>